<dbReference type="PANTHER" id="PTHR45744">
    <property type="entry name" value="TYROSINE AMINOTRANSFERASE"/>
    <property type="match status" value="1"/>
</dbReference>
<keyword evidence="7" id="KW-0032">Aminotransferase</keyword>
<dbReference type="GO" id="GO:0006572">
    <property type="term" value="P:L-tyrosine catabolic process"/>
    <property type="evidence" value="ECO:0007669"/>
    <property type="project" value="TreeGrafter"/>
</dbReference>
<dbReference type="FunFam" id="3.40.640.10:FF:000048">
    <property type="entry name" value="tyrosine aminotransferase"/>
    <property type="match status" value="1"/>
</dbReference>
<dbReference type="SUPFAM" id="SSF53383">
    <property type="entry name" value="PLP-dependent transferases"/>
    <property type="match status" value="1"/>
</dbReference>
<dbReference type="NCBIfam" id="TIGR01265">
    <property type="entry name" value="tyr_nico_aTase"/>
    <property type="match status" value="1"/>
</dbReference>
<dbReference type="Proteomes" id="UP000030645">
    <property type="component" value="Unassembled WGS sequence"/>
</dbReference>
<gene>
    <name evidence="7" type="ORF">L484_010311</name>
</gene>
<dbReference type="OrthoDB" id="7042322at2759"/>
<dbReference type="Gene3D" id="3.90.1150.10">
    <property type="entry name" value="Aspartate Aminotransferase, domain 1"/>
    <property type="match status" value="1"/>
</dbReference>
<comment type="similarity">
    <text evidence="2 4">Belongs to the class-I pyridoxal-phosphate-dependent aminotransferase family.</text>
</comment>
<dbReference type="KEGG" id="mnt:21393606"/>
<accession>W9QNC8</accession>
<reference evidence="8" key="1">
    <citation type="submission" date="2013-01" db="EMBL/GenBank/DDBJ databases">
        <title>Draft Genome Sequence of a Mulberry Tree, Morus notabilis C.K. Schneid.</title>
        <authorList>
            <person name="He N."/>
            <person name="Zhao S."/>
        </authorList>
    </citation>
    <scope>NUCLEOTIDE SEQUENCE</scope>
</reference>
<proteinExistence type="inferred from homology"/>
<sequence length="428" mass="47493">MDMEKNGCSYYENEIKWKFQGNKELNAACLSVRGILNMLLDNLDKAKCKITPSIMLGRGDPTEFPSFRTTPLAVDAVSDALRSFKFNSYAPTAGVLQARRAIAKYLSKDLSYEVLEDDVYLTAGCTQSIEIIISVLARPDANILLPRPGYPQYEARAAYEKLEVRHFDLVPENGWEVDLDSVEALADDNTVAIVIINPSNPCGNVFTYQHLKKIAETARKLGILVIADEVYGHLVVGSNPFVPMGEFASLVPVVTLGSLSKRWIVPGWRLGWIVTNDPNGLLRKTGIVESINNCLNITSDTPTFIQAAVPEILEKTNDEFFLSIINIMRQAADLLYETVKEIPCLSCPHKPEGSMTVMVKLNPSPLEDIVDDVDFCIKLAKEESVIILPGVAVGLKNWMRITFAVELVSLEDALGRLKAFCQRHAKKQ</sequence>
<dbReference type="PANTHER" id="PTHR45744:SF11">
    <property type="entry name" value="TYROSINE AMINOTRANSFERASE"/>
    <property type="match status" value="1"/>
</dbReference>
<dbReference type="InterPro" id="IPR015422">
    <property type="entry name" value="PyrdxlP-dep_Trfase_small"/>
</dbReference>
<dbReference type="InterPro" id="IPR005958">
    <property type="entry name" value="TyrNic_aminoTrfase"/>
</dbReference>
<evidence type="ECO:0000256" key="3">
    <source>
        <dbReference type="ARBA" id="ARBA00022898"/>
    </source>
</evidence>
<dbReference type="InterPro" id="IPR015424">
    <property type="entry name" value="PyrdxlP-dep_Trfase"/>
</dbReference>
<feature type="modified residue" description="N6-(pyridoxal phosphate)lysine" evidence="5">
    <location>
        <position position="261"/>
    </location>
</feature>
<keyword evidence="8" id="KW-1185">Reference proteome</keyword>
<evidence type="ECO:0000256" key="1">
    <source>
        <dbReference type="ARBA" id="ARBA00001933"/>
    </source>
</evidence>
<comment type="cofactor">
    <cofactor evidence="1 4 5">
        <name>pyridoxal 5'-phosphate</name>
        <dbReference type="ChEBI" id="CHEBI:597326"/>
    </cofactor>
</comment>
<evidence type="ECO:0000313" key="8">
    <source>
        <dbReference type="Proteomes" id="UP000030645"/>
    </source>
</evidence>
<name>W9QNC8_9ROSA</name>
<dbReference type="eggNOG" id="KOG0259">
    <property type="taxonomic scope" value="Eukaryota"/>
</dbReference>
<evidence type="ECO:0000256" key="2">
    <source>
        <dbReference type="ARBA" id="ARBA00007441"/>
    </source>
</evidence>
<dbReference type="PIRSF" id="PIRSF000517">
    <property type="entry name" value="Tyr_transaminase"/>
    <property type="match status" value="1"/>
</dbReference>
<feature type="domain" description="Aminotransferase class I/classII large" evidence="6">
    <location>
        <begin position="54"/>
        <end position="416"/>
    </location>
</feature>
<dbReference type="EMBL" id="KE343877">
    <property type="protein sequence ID" value="EXB44620.1"/>
    <property type="molecule type" value="Genomic_DNA"/>
</dbReference>
<dbReference type="CDD" id="cd00609">
    <property type="entry name" value="AAT_like"/>
    <property type="match status" value="1"/>
</dbReference>
<organism evidence="7 8">
    <name type="scientific">Morus notabilis</name>
    <dbReference type="NCBI Taxonomy" id="981085"/>
    <lineage>
        <taxon>Eukaryota</taxon>
        <taxon>Viridiplantae</taxon>
        <taxon>Streptophyta</taxon>
        <taxon>Embryophyta</taxon>
        <taxon>Tracheophyta</taxon>
        <taxon>Spermatophyta</taxon>
        <taxon>Magnoliopsida</taxon>
        <taxon>eudicotyledons</taxon>
        <taxon>Gunneridae</taxon>
        <taxon>Pentapetalae</taxon>
        <taxon>rosids</taxon>
        <taxon>fabids</taxon>
        <taxon>Rosales</taxon>
        <taxon>Moraceae</taxon>
        <taxon>Moreae</taxon>
        <taxon>Morus</taxon>
    </lineage>
</organism>
<keyword evidence="7" id="KW-0808">Transferase</keyword>
<dbReference type="Pfam" id="PF00155">
    <property type="entry name" value="Aminotran_1_2"/>
    <property type="match status" value="1"/>
</dbReference>
<dbReference type="STRING" id="981085.W9QNC8"/>
<dbReference type="GO" id="GO:0030170">
    <property type="term" value="F:pyridoxal phosphate binding"/>
    <property type="evidence" value="ECO:0007669"/>
    <property type="project" value="InterPro"/>
</dbReference>
<protein>
    <submittedName>
        <fullName evidence="7">Tyrosine aminotransferase</fullName>
    </submittedName>
</protein>
<dbReference type="SMR" id="W9QNC8"/>
<keyword evidence="3 4" id="KW-0663">Pyridoxal phosphate</keyword>
<evidence type="ECO:0000259" key="6">
    <source>
        <dbReference type="Pfam" id="PF00155"/>
    </source>
</evidence>
<evidence type="ECO:0000256" key="5">
    <source>
        <dbReference type="PIRSR" id="PIRSR000517-1"/>
    </source>
</evidence>
<dbReference type="InterPro" id="IPR004839">
    <property type="entry name" value="Aminotransferase_I/II_large"/>
</dbReference>
<dbReference type="InterPro" id="IPR015421">
    <property type="entry name" value="PyrdxlP-dep_Trfase_major"/>
</dbReference>
<dbReference type="GO" id="GO:0004838">
    <property type="term" value="F:L-tyrosine-2-oxoglutarate transaminase activity"/>
    <property type="evidence" value="ECO:0007669"/>
    <property type="project" value="TreeGrafter"/>
</dbReference>
<dbReference type="Gene3D" id="3.40.640.10">
    <property type="entry name" value="Type I PLP-dependent aspartate aminotransferase-like (Major domain)"/>
    <property type="match status" value="1"/>
</dbReference>
<dbReference type="AlphaFoldDB" id="W9QNC8"/>
<evidence type="ECO:0000313" key="7">
    <source>
        <dbReference type="EMBL" id="EXB44620.1"/>
    </source>
</evidence>
<evidence type="ECO:0000256" key="4">
    <source>
        <dbReference type="PIRNR" id="PIRNR000517"/>
    </source>
</evidence>